<feature type="signal peptide" evidence="1">
    <location>
        <begin position="1"/>
        <end position="30"/>
    </location>
</feature>
<dbReference type="WormBase" id="SRAE_1000091300">
    <property type="protein sequence ID" value="SRP06634"/>
    <property type="gene ID" value="WBGene00257513"/>
</dbReference>
<dbReference type="EMBL" id="LN609528">
    <property type="protein sequence ID" value="CEF62643.1"/>
    <property type="molecule type" value="Genomic_DNA"/>
</dbReference>
<name>A0A090MV50_STRRB</name>
<dbReference type="GeneID" id="36375008"/>
<evidence type="ECO:0000313" key="4">
    <source>
        <dbReference type="WBParaSite" id="SRAE_1000091300.1"/>
    </source>
</evidence>
<evidence type="ECO:0000313" key="5">
    <source>
        <dbReference type="WormBase" id="SRAE_1000091300"/>
    </source>
</evidence>
<evidence type="ECO:0000256" key="1">
    <source>
        <dbReference type="SAM" id="SignalP"/>
    </source>
</evidence>
<gene>
    <name evidence="2 4 5" type="ORF">SRAE_1000091300</name>
</gene>
<reference evidence="2" key="2">
    <citation type="submission" date="2014-09" db="EMBL/GenBank/DDBJ databases">
        <authorList>
            <person name="Aslett A.Martin."/>
        </authorList>
    </citation>
    <scope>NUCLEOTIDE SEQUENCE</scope>
    <source>
        <strain evidence="2">ED321 Heterogonic</strain>
    </source>
</reference>
<evidence type="ECO:0000313" key="3">
    <source>
        <dbReference type="Proteomes" id="UP000035682"/>
    </source>
</evidence>
<proteinExistence type="predicted"/>
<organism evidence="2">
    <name type="scientific">Strongyloides ratti</name>
    <name type="common">Parasitic roundworm</name>
    <dbReference type="NCBI Taxonomy" id="34506"/>
    <lineage>
        <taxon>Eukaryota</taxon>
        <taxon>Metazoa</taxon>
        <taxon>Ecdysozoa</taxon>
        <taxon>Nematoda</taxon>
        <taxon>Chromadorea</taxon>
        <taxon>Rhabditida</taxon>
        <taxon>Tylenchina</taxon>
        <taxon>Panagrolaimomorpha</taxon>
        <taxon>Strongyloidoidea</taxon>
        <taxon>Strongyloididae</taxon>
        <taxon>Strongyloides</taxon>
    </lineage>
</organism>
<feature type="chain" id="PRO_5015031365" evidence="1">
    <location>
        <begin position="31"/>
        <end position="69"/>
    </location>
</feature>
<accession>A0A090MV50</accession>
<dbReference type="RefSeq" id="XP_024501845.1">
    <property type="nucleotide sequence ID" value="XM_024647803.1"/>
</dbReference>
<dbReference type="AlphaFoldDB" id="A0A090MV50"/>
<keyword evidence="3" id="KW-1185">Reference proteome</keyword>
<reference evidence="3" key="1">
    <citation type="submission" date="2014-09" db="EMBL/GenBank/DDBJ databases">
        <authorList>
            <person name="Martin A.A."/>
        </authorList>
    </citation>
    <scope>NUCLEOTIDE SEQUENCE</scope>
    <source>
        <strain evidence="3">ED321</strain>
    </source>
</reference>
<dbReference type="Proteomes" id="UP000035682">
    <property type="component" value="Unplaced"/>
</dbReference>
<protein>
    <submittedName>
        <fullName evidence="2 4">Uncharacterized protein</fullName>
    </submittedName>
</protein>
<dbReference type="WBParaSite" id="SRAE_1000091300.1">
    <property type="protein sequence ID" value="SRAE_1000091300.1"/>
    <property type="gene ID" value="WBGene00257513"/>
</dbReference>
<reference evidence="4" key="3">
    <citation type="submission" date="2020-12" db="UniProtKB">
        <authorList>
            <consortium name="WormBaseParasite"/>
        </authorList>
    </citation>
    <scope>IDENTIFICATION</scope>
</reference>
<keyword evidence="1" id="KW-0732">Signal</keyword>
<evidence type="ECO:0000313" key="2">
    <source>
        <dbReference type="EMBL" id="CEF62643.1"/>
    </source>
</evidence>
<dbReference type="CTD" id="36375008"/>
<sequence>MGNVMSAFGFNQPFFFALLIIVVLLVGTVALVNDGYNDNIFHDRDMEGGKSRSRVVVEFPEMDDYEKND</sequence>